<accession>A0A8S3B3I6</accession>
<comment type="caution">
    <text evidence="1">The sequence shown here is derived from an EMBL/GenBank/DDBJ whole genome shotgun (WGS) entry which is preliminary data.</text>
</comment>
<name>A0A8S3B3I6_9BILA</name>
<feature type="non-terminal residue" evidence="1">
    <location>
        <position position="80"/>
    </location>
</feature>
<organism evidence="1 2">
    <name type="scientific">Rotaria magnacalcarata</name>
    <dbReference type="NCBI Taxonomy" id="392030"/>
    <lineage>
        <taxon>Eukaryota</taxon>
        <taxon>Metazoa</taxon>
        <taxon>Spiralia</taxon>
        <taxon>Gnathifera</taxon>
        <taxon>Rotifera</taxon>
        <taxon>Eurotatoria</taxon>
        <taxon>Bdelloidea</taxon>
        <taxon>Philodinida</taxon>
        <taxon>Philodinidae</taxon>
        <taxon>Rotaria</taxon>
    </lineage>
</organism>
<dbReference type="Proteomes" id="UP000676336">
    <property type="component" value="Unassembled WGS sequence"/>
</dbReference>
<evidence type="ECO:0000313" key="1">
    <source>
        <dbReference type="EMBL" id="CAF4768958.1"/>
    </source>
</evidence>
<dbReference type="AlphaFoldDB" id="A0A8S3B3I6"/>
<sequence>HESLILRRTADNQNTYYLGQLKEFEQKSNDYIATSPCYLFLDTINKQRTTQDHLKEILQFIDTQLQILYDKHLINQDQLR</sequence>
<proteinExistence type="predicted"/>
<protein>
    <submittedName>
        <fullName evidence="1">Uncharacterized protein</fullName>
    </submittedName>
</protein>
<feature type="non-terminal residue" evidence="1">
    <location>
        <position position="1"/>
    </location>
</feature>
<gene>
    <name evidence="1" type="ORF">SMN809_LOCUS45858</name>
</gene>
<evidence type="ECO:0000313" key="2">
    <source>
        <dbReference type="Proteomes" id="UP000676336"/>
    </source>
</evidence>
<dbReference type="EMBL" id="CAJOBI010141215">
    <property type="protein sequence ID" value="CAF4768958.1"/>
    <property type="molecule type" value="Genomic_DNA"/>
</dbReference>
<reference evidence="1" key="1">
    <citation type="submission" date="2021-02" db="EMBL/GenBank/DDBJ databases">
        <authorList>
            <person name="Nowell W R."/>
        </authorList>
    </citation>
    <scope>NUCLEOTIDE SEQUENCE</scope>
</reference>